<dbReference type="PROSITE" id="PS51740">
    <property type="entry name" value="SPOVT_ABRB"/>
    <property type="match status" value="1"/>
</dbReference>
<evidence type="ECO:0000313" key="4">
    <source>
        <dbReference type="EMBL" id="CAA9467679.1"/>
    </source>
</evidence>
<evidence type="ECO:0000259" key="3">
    <source>
        <dbReference type="PROSITE" id="PS51740"/>
    </source>
</evidence>
<dbReference type="Gene3D" id="2.10.260.10">
    <property type="match status" value="1"/>
</dbReference>
<dbReference type="SMART" id="SM00966">
    <property type="entry name" value="SpoVT_AbrB"/>
    <property type="match status" value="1"/>
</dbReference>
<feature type="domain" description="SpoVT-AbrB" evidence="3">
    <location>
        <begin position="4"/>
        <end position="44"/>
    </location>
</feature>
<dbReference type="InterPro" id="IPR007159">
    <property type="entry name" value="SpoVT-AbrB_dom"/>
</dbReference>
<dbReference type="InterPro" id="IPR051734">
    <property type="entry name" value="VapB_TA_antitoxins"/>
</dbReference>
<name>A0A6J4RJD5_9ACTN</name>
<accession>A0A6J4RJD5</accession>
<evidence type="ECO:0000256" key="1">
    <source>
        <dbReference type="ARBA" id="ARBA00007924"/>
    </source>
</evidence>
<dbReference type="InterPro" id="IPR047976">
    <property type="entry name" value="Anti_VapB2-like"/>
</dbReference>
<dbReference type="SUPFAM" id="SSF89447">
    <property type="entry name" value="AbrB/MazE/MraZ-like"/>
    <property type="match status" value="1"/>
</dbReference>
<organism evidence="4">
    <name type="scientific">uncultured Rubrobacteraceae bacterium</name>
    <dbReference type="NCBI Taxonomy" id="349277"/>
    <lineage>
        <taxon>Bacteria</taxon>
        <taxon>Bacillati</taxon>
        <taxon>Actinomycetota</taxon>
        <taxon>Rubrobacteria</taxon>
        <taxon>Rubrobacterales</taxon>
        <taxon>Rubrobacteraceae</taxon>
        <taxon>environmental samples</taxon>
    </lineage>
</organism>
<protein>
    <submittedName>
        <fullName evidence="4">VapB protein (Antitoxin to VapC)</fullName>
    </submittedName>
</protein>
<reference evidence="4" key="1">
    <citation type="submission" date="2020-02" db="EMBL/GenBank/DDBJ databases">
        <authorList>
            <person name="Meier V. D."/>
        </authorList>
    </citation>
    <scope>NUCLEOTIDE SEQUENCE</scope>
    <source>
        <strain evidence="4">AVDCRST_MAG58</strain>
    </source>
</reference>
<evidence type="ECO:0000256" key="2">
    <source>
        <dbReference type="PROSITE-ProRule" id="PRU01076"/>
    </source>
</evidence>
<comment type="similarity">
    <text evidence="1">Belongs to the VapB family.</text>
</comment>
<dbReference type="Pfam" id="PF04014">
    <property type="entry name" value="MazE_antitoxin"/>
    <property type="match status" value="1"/>
</dbReference>
<gene>
    <name evidence="4" type="ORF">AVDCRST_MAG58-3682</name>
</gene>
<dbReference type="EMBL" id="CADCVF010000076">
    <property type="protein sequence ID" value="CAA9467679.1"/>
    <property type="molecule type" value="Genomic_DNA"/>
</dbReference>
<dbReference type="InterPro" id="IPR037914">
    <property type="entry name" value="SpoVT-AbrB_sf"/>
</dbReference>
<dbReference type="GO" id="GO:0003677">
    <property type="term" value="F:DNA binding"/>
    <property type="evidence" value="ECO:0007669"/>
    <property type="project" value="UniProtKB-UniRule"/>
</dbReference>
<dbReference type="PANTHER" id="PTHR37550">
    <property type="entry name" value="ANTITOXIN VAPB1"/>
    <property type="match status" value="1"/>
</dbReference>
<dbReference type="AlphaFoldDB" id="A0A6J4RJD5"/>
<proteinExistence type="inferred from homology"/>
<keyword evidence="2" id="KW-0238">DNA-binding</keyword>
<sequence length="79" mass="9205">MRTAKLFMNGRSQAVRLPKDFRFEGEEVFVKKVGNAVVLLPQRGSWETLYESLSVFSDDFMEEREQPSSEQERAETPFD</sequence>
<dbReference type="NCBIfam" id="NF040493">
    <property type="entry name" value="TA_anti_VapB"/>
    <property type="match status" value="1"/>
</dbReference>
<dbReference type="PANTHER" id="PTHR37550:SF3">
    <property type="entry name" value="ANTITOXIN VAPB1"/>
    <property type="match status" value="1"/>
</dbReference>